<accession>A0A4Y4D5Y0</accession>
<evidence type="ECO:0008006" key="6">
    <source>
        <dbReference type="Google" id="ProtNLM"/>
    </source>
</evidence>
<dbReference type="EMBL" id="BJNW01000021">
    <property type="protein sequence ID" value="GED00017.1"/>
    <property type="molecule type" value="Genomic_DNA"/>
</dbReference>
<comment type="caution">
    <text evidence="4">The sequence shown here is derived from an EMBL/GenBank/DDBJ whole genome shotgun (WGS) entry which is preliminary data.</text>
</comment>
<dbReference type="OrthoDB" id="4559282at2"/>
<reference evidence="4 5" key="1">
    <citation type="submission" date="2019-06" db="EMBL/GenBank/DDBJ databases">
        <title>Whole genome shotgun sequence of Kocuria varians NBRC 15358.</title>
        <authorList>
            <person name="Hosoyama A."/>
            <person name="Uohara A."/>
            <person name="Ohji S."/>
            <person name="Ichikawa N."/>
        </authorList>
    </citation>
    <scope>NUCLEOTIDE SEQUENCE [LARGE SCALE GENOMIC DNA]</scope>
    <source>
        <strain evidence="4 5">NBRC 15358</strain>
    </source>
</reference>
<sequence length="203" mass="21628">MKRLSYLVIVPVMMLCLAGCNAANSSNASPTTAEVSPGASTAEADATSPTSERGNLQKKFGESAGITVEGQNGESEPVIEFTVKSVDMDTQCTSPVAMPAENGHLVTVNVEAETGPAESFKEALYGQDFMFNPADWKFVDDKGKTANSVMTNPVFNCLDSKELIREMGPAERANGKIVLDLPSTKGTLIYGPSLLDGAWEWNI</sequence>
<dbReference type="STRING" id="1272.GCA_900014985_00883"/>
<evidence type="ECO:0000256" key="2">
    <source>
        <dbReference type="SAM" id="MobiDB-lite"/>
    </source>
</evidence>
<evidence type="ECO:0000313" key="5">
    <source>
        <dbReference type="Proteomes" id="UP000315730"/>
    </source>
</evidence>
<feature type="chain" id="PRO_5038554017" description="DUF4352 domain-containing protein" evidence="3">
    <location>
        <begin position="23"/>
        <end position="203"/>
    </location>
</feature>
<keyword evidence="5" id="KW-1185">Reference proteome</keyword>
<organism evidence="4 5">
    <name type="scientific">Kocuria varians</name>
    <name type="common">Micrococcus varians</name>
    <dbReference type="NCBI Taxonomy" id="1272"/>
    <lineage>
        <taxon>Bacteria</taxon>
        <taxon>Bacillati</taxon>
        <taxon>Actinomycetota</taxon>
        <taxon>Actinomycetes</taxon>
        <taxon>Micrococcales</taxon>
        <taxon>Micrococcaceae</taxon>
        <taxon>Kocuria</taxon>
    </lineage>
</organism>
<dbReference type="RefSeq" id="WP_068468242.1">
    <property type="nucleotide sequence ID" value="NZ_BJNW01000021.1"/>
</dbReference>
<name>A0A4Y4D5Y0_KOCVA</name>
<protein>
    <recommendedName>
        <fullName evidence="6">DUF4352 domain-containing protein</fullName>
    </recommendedName>
</protein>
<evidence type="ECO:0000256" key="1">
    <source>
        <dbReference type="ARBA" id="ARBA00022729"/>
    </source>
</evidence>
<evidence type="ECO:0000313" key="4">
    <source>
        <dbReference type="EMBL" id="GED00017.1"/>
    </source>
</evidence>
<evidence type="ECO:0000256" key="3">
    <source>
        <dbReference type="SAM" id="SignalP"/>
    </source>
</evidence>
<feature type="signal peptide" evidence="3">
    <location>
        <begin position="1"/>
        <end position="22"/>
    </location>
</feature>
<gene>
    <name evidence="4" type="ORF">KVA01_21710</name>
</gene>
<dbReference type="Gene3D" id="2.60.40.1240">
    <property type="match status" value="1"/>
</dbReference>
<feature type="region of interest" description="Disordered" evidence="2">
    <location>
        <begin position="26"/>
        <end position="73"/>
    </location>
</feature>
<dbReference type="InterPro" id="IPR029050">
    <property type="entry name" value="Immunoprotect_excell_Ig-like"/>
</dbReference>
<dbReference type="Proteomes" id="UP000315730">
    <property type="component" value="Unassembled WGS sequence"/>
</dbReference>
<keyword evidence="1 3" id="KW-0732">Signal</keyword>
<dbReference type="AlphaFoldDB" id="A0A4Y4D5Y0"/>
<proteinExistence type="predicted"/>